<dbReference type="GO" id="GO:0016491">
    <property type="term" value="F:oxidoreductase activity"/>
    <property type="evidence" value="ECO:0007669"/>
    <property type="project" value="UniProtKB-KW"/>
</dbReference>
<keyword evidence="3" id="KW-0560">Oxidoreductase</keyword>
<dbReference type="InterPro" id="IPR051312">
    <property type="entry name" value="Diverse_Substr_Oxidored"/>
</dbReference>
<dbReference type="RefSeq" id="WP_145851618.1">
    <property type="nucleotide sequence ID" value="NZ_RPFW01000001.1"/>
</dbReference>
<dbReference type="Gene3D" id="3.30.43.10">
    <property type="entry name" value="Uridine Diphospho-n-acetylenolpyruvylglucosamine Reductase, domain 2"/>
    <property type="match status" value="1"/>
</dbReference>
<dbReference type="PANTHER" id="PTHR42659:SF2">
    <property type="entry name" value="XANTHINE DEHYDROGENASE SUBUNIT C-RELATED"/>
    <property type="match status" value="1"/>
</dbReference>
<evidence type="ECO:0000259" key="4">
    <source>
        <dbReference type="PROSITE" id="PS51387"/>
    </source>
</evidence>
<keyword evidence="6" id="KW-1185">Reference proteome</keyword>
<feature type="domain" description="FAD-binding PCMH-type" evidence="4">
    <location>
        <begin position="1"/>
        <end position="178"/>
    </location>
</feature>
<dbReference type="SUPFAM" id="SSF56176">
    <property type="entry name" value="FAD-binding/transporter-associated domain-like"/>
    <property type="match status" value="1"/>
</dbReference>
<dbReference type="SUPFAM" id="SSF55447">
    <property type="entry name" value="CO dehydrogenase flavoprotein C-terminal domain-like"/>
    <property type="match status" value="1"/>
</dbReference>
<dbReference type="Proteomes" id="UP000460272">
    <property type="component" value="Unassembled WGS sequence"/>
</dbReference>
<dbReference type="InterPro" id="IPR016169">
    <property type="entry name" value="FAD-bd_PCMH_sub2"/>
</dbReference>
<protein>
    <submittedName>
        <fullName evidence="5">Xanthine dehydrogenase family protein subunit M</fullName>
    </submittedName>
</protein>
<evidence type="ECO:0000313" key="6">
    <source>
        <dbReference type="Proteomes" id="UP000460272"/>
    </source>
</evidence>
<dbReference type="PANTHER" id="PTHR42659">
    <property type="entry name" value="XANTHINE DEHYDROGENASE SUBUNIT C-RELATED"/>
    <property type="match status" value="1"/>
</dbReference>
<dbReference type="InterPro" id="IPR036318">
    <property type="entry name" value="FAD-bd_PCMH-like_sf"/>
</dbReference>
<dbReference type="OrthoDB" id="9793944at2"/>
<dbReference type="Gene3D" id="3.30.465.10">
    <property type="match status" value="1"/>
</dbReference>
<name>A0A6P2C600_9ACTN</name>
<organism evidence="5 6">
    <name type="scientific">Trebonia kvetii</name>
    <dbReference type="NCBI Taxonomy" id="2480626"/>
    <lineage>
        <taxon>Bacteria</taxon>
        <taxon>Bacillati</taxon>
        <taxon>Actinomycetota</taxon>
        <taxon>Actinomycetes</taxon>
        <taxon>Streptosporangiales</taxon>
        <taxon>Treboniaceae</taxon>
        <taxon>Trebonia</taxon>
    </lineage>
</organism>
<evidence type="ECO:0000313" key="5">
    <source>
        <dbReference type="EMBL" id="TVZ06862.1"/>
    </source>
</evidence>
<dbReference type="InterPro" id="IPR005107">
    <property type="entry name" value="CO_DH_flav_C"/>
</dbReference>
<comment type="caution">
    <text evidence="5">The sequence shown here is derived from an EMBL/GenBank/DDBJ whole genome shotgun (WGS) entry which is preliminary data.</text>
</comment>
<sequence length="292" mass="30585">MFPSRFRYEAPHSLDEAIALLRDGGDDVKVLAGGQSLVPMMKLRFASPEMLVDINNLPGLAYHRAESDGTLRIGALCRHSDLEFSGLLKGTQPTMAAAAPLVADPLVRNRGTLVGSLCHADPQGDWASVMLALGGSVIAQGPNGRRSIPLADFVTGPFQNTLAHDEIAVEAVVPKAQGERKGGYLKLERRVGDFATVGTAVAIETSGDRVVRAGIALTGVGGSTIGATEAAAVLTGKPLTAETIAEAAELAARAAQPRTDHRGSAEYKRQMVRVFVKRILGGTLTATAERAA</sequence>
<dbReference type="InterPro" id="IPR002346">
    <property type="entry name" value="Mopterin_DH_FAD-bd"/>
</dbReference>
<keyword evidence="1" id="KW-0285">Flavoprotein</keyword>
<evidence type="ECO:0000256" key="3">
    <source>
        <dbReference type="ARBA" id="ARBA00023002"/>
    </source>
</evidence>
<evidence type="ECO:0000256" key="1">
    <source>
        <dbReference type="ARBA" id="ARBA00022630"/>
    </source>
</evidence>
<evidence type="ECO:0000256" key="2">
    <source>
        <dbReference type="ARBA" id="ARBA00022827"/>
    </source>
</evidence>
<dbReference type="SMART" id="SM01092">
    <property type="entry name" value="CO_deh_flav_C"/>
    <property type="match status" value="1"/>
</dbReference>
<dbReference type="Pfam" id="PF00941">
    <property type="entry name" value="FAD_binding_5"/>
    <property type="match status" value="1"/>
</dbReference>
<dbReference type="GO" id="GO:0071949">
    <property type="term" value="F:FAD binding"/>
    <property type="evidence" value="ECO:0007669"/>
    <property type="project" value="InterPro"/>
</dbReference>
<keyword evidence="2" id="KW-0274">FAD</keyword>
<dbReference type="EMBL" id="RPFW01000001">
    <property type="protein sequence ID" value="TVZ06862.1"/>
    <property type="molecule type" value="Genomic_DNA"/>
</dbReference>
<dbReference type="AlphaFoldDB" id="A0A6P2C600"/>
<accession>A0A6P2C600</accession>
<gene>
    <name evidence="5" type="ORF">EAS64_05805</name>
</gene>
<dbReference type="Gene3D" id="3.30.390.50">
    <property type="entry name" value="CO dehydrogenase flavoprotein, C-terminal domain"/>
    <property type="match status" value="1"/>
</dbReference>
<dbReference type="Pfam" id="PF03450">
    <property type="entry name" value="CO_deh_flav_C"/>
    <property type="match status" value="1"/>
</dbReference>
<dbReference type="InterPro" id="IPR016166">
    <property type="entry name" value="FAD-bd_PCMH"/>
</dbReference>
<proteinExistence type="predicted"/>
<dbReference type="PROSITE" id="PS51387">
    <property type="entry name" value="FAD_PCMH"/>
    <property type="match status" value="1"/>
</dbReference>
<dbReference type="InterPro" id="IPR036683">
    <property type="entry name" value="CO_DH_flav_C_dom_sf"/>
</dbReference>
<dbReference type="InterPro" id="IPR016167">
    <property type="entry name" value="FAD-bd_PCMH_sub1"/>
</dbReference>
<reference evidence="5 6" key="1">
    <citation type="submission" date="2018-11" db="EMBL/GenBank/DDBJ databases">
        <title>Trebonia kvetii gen.nov., sp.nov., a novel acidophilic actinobacterium, and proposal of the new actinobacterial family Treboniaceae fam. nov.</title>
        <authorList>
            <person name="Rapoport D."/>
            <person name="Sagova-Mareckova M."/>
            <person name="Sedlacek I."/>
            <person name="Provaznik J."/>
            <person name="Kralova S."/>
            <person name="Pavlinic D."/>
            <person name="Benes V."/>
            <person name="Kopecky J."/>
        </authorList>
    </citation>
    <scope>NUCLEOTIDE SEQUENCE [LARGE SCALE GENOMIC DNA]</scope>
    <source>
        <strain evidence="5 6">15Tr583</strain>
    </source>
</reference>